<gene>
    <name evidence="1" type="ORF">S01H4_07500</name>
</gene>
<protein>
    <submittedName>
        <fullName evidence="1">Uncharacterized protein</fullName>
    </submittedName>
</protein>
<proteinExistence type="predicted"/>
<accession>X0YZW3</accession>
<dbReference type="AlphaFoldDB" id="X0YZW3"/>
<organism evidence="1">
    <name type="scientific">marine sediment metagenome</name>
    <dbReference type="NCBI Taxonomy" id="412755"/>
    <lineage>
        <taxon>unclassified sequences</taxon>
        <taxon>metagenomes</taxon>
        <taxon>ecological metagenomes</taxon>
    </lineage>
</organism>
<evidence type="ECO:0000313" key="1">
    <source>
        <dbReference type="EMBL" id="GAG62190.1"/>
    </source>
</evidence>
<name>X0YZW3_9ZZZZ</name>
<dbReference type="EMBL" id="BART01002460">
    <property type="protein sequence ID" value="GAG62190.1"/>
    <property type="molecule type" value="Genomic_DNA"/>
</dbReference>
<comment type="caution">
    <text evidence="1">The sequence shown here is derived from an EMBL/GenBank/DDBJ whole genome shotgun (WGS) entry which is preliminary data.</text>
</comment>
<sequence length="184" mass="19708">MVQIGKKLYKDIGLQREVEDALPYAVVGGAWEGSFDAQPMYDGLFYTSLNYVVPAGQQLKILFLRVWTQETSGARFAIIQENPSTTGLTGTTEAYPVVGSVPPGAAVTGIPTPRDYPMLEAAGAEVLTGSLIDPVHVLEGSIDFNVLALWPGVPLAVGANPAAFTDARYGITWWGVIKVPEPTR</sequence>
<reference evidence="1" key="1">
    <citation type="journal article" date="2014" name="Front. Microbiol.">
        <title>High frequency of phylogenetically diverse reductive dehalogenase-homologous genes in deep subseafloor sedimentary metagenomes.</title>
        <authorList>
            <person name="Kawai M."/>
            <person name="Futagami T."/>
            <person name="Toyoda A."/>
            <person name="Takaki Y."/>
            <person name="Nishi S."/>
            <person name="Hori S."/>
            <person name="Arai W."/>
            <person name="Tsubouchi T."/>
            <person name="Morono Y."/>
            <person name="Uchiyama I."/>
            <person name="Ito T."/>
            <person name="Fujiyama A."/>
            <person name="Inagaki F."/>
            <person name="Takami H."/>
        </authorList>
    </citation>
    <scope>NUCLEOTIDE SEQUENCE</scope>
    <source>
        <strain evidence="1">Expedition CK06-06</strain>
    </source>
</reference>